<feature type="region of interest" description="Disordered" evidence="2">
    <location>
        <begin position="120"/>
        <end position="198"/>
    </location>
</feature>
<feature type="compositionally biased region" description="Polar residues" evidence="2">
    <location>
        <begin position="121"/>
        <end position="130"/>
    </location>
</feature>
<feature type="coiled-coil region" evidence="1">
    <location>
        <begin position="66"/>
        <end position="102"/>
    </location>
</feature>
<evidence type="ECO:0000256" key="1">
    <source>
        <dbReference type="SAM" id="Coils"/>
    </source>
</evidence>
<dbReference type="EMBL" id="BEYU01000001">
    <property type="protein sequence ID" value="GBG23821.1"/>
    <property type="molecule type" value="Genomic_DNA"/>
</dbReference>
<evidence type="ECO:0000256" key="2">
    <source>
        <dbReference type="SAM" id="MobiDB-lite"/>
    </source>
</evidence>
<protein>
    <submittedName>
        <fullName evidence="3">Uncharacterized protein</fullName>
    </submittedName>
</protein>
<dbReference type="Proteomes" id="UP000241890">
    <property type="component" value="Unassembled WGS sequence"/>
</dbReference>
<proteinExistence type="predicted"/>
<evidence type="ECO:0000313" key="3">
    <source>
        <dbReference type="EMBL" id="GBG23821.1"/>
    </source>
</evidence>
<feature type="compositionally biased region" description="Polar residues" evidence="2">
    <location>
        <begin position="169"/>
        <end position="187"/>
    </location>
</feature>
<accession>A0A2R5G702</accession>
<evidence type="ECO:0000313" key="4">
    <source>
        <dbReference type="Proteomes" id="UP000241890"/>
    </source>
</evidence>
<dbReference type="AlphaFoldDB" id="A0A2R5G702"/>
<organism evidence="3 4">
    <name type="scientific">Hondaea fermentalgiana</name>
    <dbReference type="NCBI Taxonomy" id="2315210"/>
    <lineage>
        <taxon>Eukaryota</taxon>
        <taxon>Sar</taxon>
        <taxon>Stramenopiles</taxon>
        <taxon>Bigyra</taxon>
        <taxon>Labyrinthulomycetes</taxon>
        <taxon>Thraustochytrida</taxon>
        <taxon>Thraustochytriidae</taxon>
        <taxon>Hondaea</taxon>
    </lineage>
</organism>
<reference evidence="3 4" key="1">
    <citation type="submission" date="2017-12" db="EMBL/GenBank/DDBJ databases">
        <title>Sequencing, de novo assembly and annotation of complete genome of a new Thraustochytrid species, strain FCC1311.</title>
        <authorList>
            <person name="Sedici K."/>
            <person name="Godart F."/>
            <person name="Aiese Cigliano R."/>
            <person name="Sanseverino W."/>
            <person name="Barakat M."/>
            <person name="Ortet P."/>
            <person name="Marechal E."/>
            <person name="Cagnac O."/>
            <person name="Amato A."/>
        </authorList>
    </citation>
    <scope>NUCLEOTIDE SEQUENCE [LARGE SCALE GENOMIC DNA]</scope>
</reference>
<gene>
    <name evidence="3" type="ORF">FCC1311_000412</name>
</gene>
<sequence length="198" mass="22898">MKARELGFDLGFRNEKLPSYNALQDANLRQFFGCKNVQSHLYANGLIDGNGRVVNLDKNKSKLFIIEQEFKAAERAQALRRKEEEEMRHRVQQKRIEMLEKARRAERLQRIKEDREIRQQIMATSRSALSIPTPKPARRVPRDHESSTKSKSRKRSKSKSKSGMLSKMPSASSLQDNSQADSENSFFVTEIKESNQTE</sequence>
<keyword evidence="1" id="KW-0175">Coiled coil</keyword>
<keyword evidence="4" id="KW-1185">Reference proteome</keyword>
<feature type="compositionally biased region" description="Basic residues" evidence="2">
    <location>
        <begin position="150"/>
        <end position="160"/>
    </location>
</feature>
<name>A0A2R5G702_9STRA</name>
<dbReference type="OrthoDB" id="120976at2759"/>
<dbReference type="InParanoid" id="A0A2R5G702"/>
<comment type="caution">
    <text evidence="3">The sequence shown here is derived from an EMBL/GenBank/DDBJ whole genome shotgun (WGS) entry which is preliminary data.</text>
</comment>